<dbReference type="Proteomes" id="UP000087171">
    <property type="component" value="Chromosome Ca5"/>
</dbReference>
<dbReference type="OrthoDB" id="1392315at2759"/>
<dbReference type="STRING" id="3827.A0A3Q7XS98"/>
<dbReference type="SUPFAM" id="SSF56672">
    <property type="entry name" value="DNA/RNA polymerases"/>
    <property type="match status" value="1"/>
</dbReference>
<protein>
    <submittedName>
        <fullName evidence="2">Uncharacterized protein LOC113786713</fullName>
    </submittedName>
</protein>
<dbReference type="RefSeq" id="XP_027190633.1">
    <property type="nucleotide sequence ID" value="XM_027334832.1"/>
</dbReference>
<dbReference type="InterPro" id="IPR043502">
    <property type="entry name" value="DNA/RNA_pol_sf"/>
</dbReference>
<dbReference type="PaxDb" id="3827-XP_004502314.1"/>
<dbReference type="PANTHER" id="PTHR11439">
    <property type="entry name" value="GAG-POL-RELATED RETROTRANSPOSON"/>
    <property type="match status" value="1"/>
</dbReference>
<sequence>MDLARKTDGIYVSQRKYTLDLLQEIGMLGCKAANTPMESVIKSNFKEGPLVDKDSYQSLVGKLIYLTHTRPDIGFFVNMTSRYMTSPTEVHMKAVNRILQYLKGTPGKSLHFKKNSNRGIEVYTDSNWTGYTSDRNSTTGYCSFGTITIDHVPSCNQTAGVLTKALPINTYENIRSKLGMIDIYHPD</sequence>
<dbReference type="PANTHER" id="PTHR11439:SF467">
    <property type="entry name" value="INTEGRASE CATALYTIC DOMAIN-CONTAINING PROTEIN"/>
    <property type="match status" value="1"/>
</dbReference>
<name>A0A3Q7XS98_CICAR</name>
<keyword evidence="1" id="KW-1185">Reference proteome</keyword>
<evidence type="ECO:0000313" key="2">
    <source>
        <dbReference type="RefSeq" id="XP_027190633.1"/>
    </source>
</evidence>
<gene>
    <name evidence="2" type="primary">LOC113786713</name>
</gene>
<organism evidence="1 2">
    <name type="scientific">Cicer arietinum</name>
    <name type="common">Chickpea</name>
    <name type="synonym">Garbanzo</name>
    <dbReference type="NCBI Taxonomy" id="3827"/>
    <lineage>
        <taxon>Eukaryota</taxon>
        <taxon>Viridiplantae</taxon>
        <taxon>Streptophyta</taxon>
        <taxon>Embryophyta</taxon>
        <taxon>Tracheophyta</taxon>
        <taxon>Spermatophyta</taxon>
        <taxon>Magnoliopsida</taxon>
        <taxon>eudicotyledons</taxon>
        <taxon>Gunneridae</taxon>
        <taxon>Pentapetalae</taxon>
        <taxon>rosids</taxon>
        <taxon>fabids</taxon>
        <taxon>Fabales</taxon>
        <taxon>Fabaceae</taxon>
        <taxon>Papilionoideae</taxon>
        <taxon>50 kb inversion clade</taxon>
        <taxon>NPAAA clade</taxon>
        <taxon>Hologalegina</taxon>
        <taxon>IRL clade</taxon>
        <taxon>Cicereae</taxon>
        <taxon>Cicer</taxon>
    </lineage>
</organism>
<accession>A0A3Q7XS98</accession>
<evidence type="ECO:0000313" key="1">
    <source>
        <dbReference type="Proteomes" id="UP000087171"/>
    </source>
</evidence>
<reference evidence="1" key="1">
    <citation type="journal article" date="2013" name="Nat. Biotechnol.">
        <title>Draft genome sequence of chickpea (Cicer arietinum) provides a resource for trait improvement.</title>
        <authorList>
            <person name="Varshney R.K."/>
            <person name="Song C."/>
            <person name="Saxena R.K."/>
            <person name="Azam S."/>
            <person name="Yu S."/>
            <person name="Sharpe A.G."/>
            <person name="Cannon S."/>
            <person name="Baek J."/>
            <person name="Rosen B.D."/>
            <person name="Tar'an B."/>
            <person name="Millan T."/>
            <person name="Zhang X."/>
            <person name="Ramsay L.D."/>
            <person name="Iwata A."/>
            <person name="Wang Y."/>
            <person name="Nelson W."/>
            <person name="Farmer A.D."/>
            <person name="Gaur P.M."/>
            <person name="Soderlund C."/>
            <person name="Penmetsa R.V."/>
            <person name="Xu C."/>
            <person name="Bharti A.K."/>
            <person name="He W."/>
            <person name="Winter P."/>
            <person name="Zhao S."/>
            <person name="Hane J.K."/>
            <person name="Carrasquilla-Garcia N."/>
            <person name="Condie J.A."/>
            <person name="Upadhyaya H.D."/>
            <person name="Luo M.C."/>
            <person name="Thudi M."/>
            <person name="Gowda C.L."/>
            <person name="Singh N.P."/>
            <person name="Lichtenzveig J."/>
            <person name="Gali K.K."/>
            <person name="Rubio J."/>
            <person name="Nadarajan N."/>
            <person name="Dolezel J."/>
            <person name="Bansal K.C."/>
            <person name="Xu X."/>
            <person name="Edwards D."/>
            <person name="Zhang G."/>
            <person name="Kahl G."/>
            <person name="Gil J."/>
            <person name="Singh K.B."/>
            <person name="Datta S.K."/>
            <person name="Jackson S.A."/>
            <person name="Wang J."/>
            <person name="Cook D.R."/>
        </authorList>
    </citation>
    <scope>NUCLEOTIDE SEQUENCE [LARGE SCALE GENOMIC DNA]</scope>
    <source>
        <strain evidence="1">cv. CDC Frontier</strain>
    </source>
</reference>
<dbReference type="AlphaFoldDB" id="A0A3Q7XS98"/>
<proteinExistence type="predicted"/>
<reference evidence="2" key="2">
    <citation type="submission" date="2025-08" db="UniProtKB">
        <authorList>
            <consortium name="RefSeq"/>
        </authorList>
    </citation>
    <scope>IDENTIFICATION</scope>
    <source>
        <tissue evidence="2">Etiolated seedlings</tissue>
    </source>
</reference>